<protein>
    <submittedName>
        <fullName evidence="8">Zinc finger CCCH domain-containing protein 32</fullName>
    </submittedName>
</protein>
<name>A0A6I9QN98_ELAGV</name>
<dbReference type="Proteomes" id="UP000504607">
    <property type="component" value="Unplaced"/>
</dbReference>
<dbReference type="InterPro" id="IPR000571">
    <property type="entry name" value="Znf_CCCH"/>
</dbReference>
<feature type="region of interest" description="Disordered" evidence="5">
    <location>
        <begin position="149"/>
        <end position="229"/>
    </location>
</feature>
<gene>
    <name evidence="8" type="primary">LOC105037357</name>
</gene>
<dbReference type="InParanoid" id="A0A6I9QN98"/>
<evidence type="ECO:0000256" key="2">
    <source>
        <dbReference type="ARBA" id="ARBA00022771"/>
    </source>
</evidence>
<keyword evidence="3 4" id="KW-0862">Zinc</keyword>
<evidence type="ECO:0000256" key="1">
    <source>
        <dbReference type="ARBA" id="ARBA00022723"/>
    </source>
</evidence>
<dbReference type="RefSeq" id="XP_010911331.3">
    <property type="nucleotide sequence ID" value="XM_010913029.3"/>
</dbReference>
<dbReference type="AlphaFoldDB" id="A0A6I9QN98"/>
<keyword evidence="2 4" id="KW-0863">Zinc-finger</keyword>
<evidence type="ECO:0000259" key="6">
    <source>
        <dbReference type="PROSITE" id="PS50103"/>
    </source>
</evidence>
<dbReference type="Gene3D" id="4.10.1000.10">
    <property type="entry name" value="Zinc finger, CCCH-type"/>
    <property type="match status" value="1"/>
</dbReference>
<reference evidence="8" key="1">
    <citation type="submission" date="2025-08" db="UniProtKB">
        <authorList>
            <consortium name="RefSeq"/>
        </authorList>
    </citation>
    <scope>IDENTIFICATION</scope>
</reference>
<dbReference type="PANTHER" id="PTHR15725:SF14">
    <property type="entry name" value="ZINC FINGER CCCH DOMAIN-CONTAINING PROTEIN 11A"/>
    <property type="match status" value="1"/>
</dbReference>
<feature type="domain" description="C3H1-type" evidence="6">
    <location>
        <begin position="75"/>
        <end position="102"/>
    </location>
</feature>
<evidence type="ECO:0000313" key="7">
    <source>
        <dbReference type="Proteomes" id="UP000504607"/>
    </source>
</evidence>
<accession>A0A6I9QN98</accession>
<feature type="non-terminal residue" evidence="8">
    <location>
        <position position="1"/>
    </location>
</feature>
<feature type="region of interest" description="Disordered" evidence="5">
    <location>
        <begin position="291"/>
        <end position="376"/>
    </location>
</feature>
<dbReference type="GO" id="GO:0003729">
    <property type="term" value="F:mRNA binding"/>
    <property type="evidence" value="ECO:0007669"/>
    <property type="project" value="TreeGrafter"/>
</dbReference>
<proteinExistence type="predicted"/>
<organism evidence="7 8">
    <name type="scientific">Elaeis guineensis var. tenera</name>
    <name type="common">Oil palm</name>
    <dbReference type="NCBI Taxonomy" id="51953"/>
    <lineage>
        <taxon>Eukaryota</taxon>
        <taxon>Viridiplantae</taxon>
        <taxon>Streptophyta</taxon>
        <taxon>Embryophyta</taxon>
        <taxon>Tracheophyta</taxon>
        <taxon>Spermatophyta</taxon>
        <taxon>Magnoliopsida</taxon>
        <taxon>Liliopsida</taxon>
        <taxon>Arecaceae</taxon>
        <taxon>Arecoideae</taxon>
        <taxon>Cocoseae</taxon>
        <taxon>Elaeidinae</taxon>
        <taxon>Elaeis</taxon>
    </lineage>
</organism>
<keyword evidence="1 4" id="KW-0479">Metal-binding</keyword>
<sequence length="453" mass="50223">GNECEYRHCDGARANPRDCWYWLNGNCLNLKCLFRHAPLDGLFGTQGPSSGPVQPPSRAVATTKIPAGHAPSTMNKERVPCYYFQRGHCLKGERCPFTHGPQASGNPVSQQVAKVTTIIPEPALQHFQGNQRQIPQGSSRSTRLQGRITLPGRSLPDIPNDLPSENHGNRGRPRGRPSPLRPRNYQGRHHERVRQRSNEEFAADARSSGRKRTRRDDTSPPDFAGPKSLAELKGAKVMENSQDLSTKSISAATPLQLNNMKTAKGAELRYPKDSLSFEGPKSLSVILKRKREVASANDASSGDENDRRDGENAADGSVLVALSDVHQSILPVETKKDGHDDASSLEENKDRTTKEKEEGGLNHGEEGSIYDGRSSAEEDMFDADDSMEVDVMEDQELENYVQTYGEFDYEAFEGGDWNNKHDENVNQENEDKFDDEDDFAKKVDALLACMSVN</sequence>
<keyword evidence="7" id="KW-1185">Reference proteome</keyword>
<evidence type="ECO:0000256" key="3">
    <source>
        <dbReference type="ARBA" id="ARBA00022833"/>
    </source>
</evidence>
<dbReference type="GO" id="GO:0008270">
    <property type="term" value="F:zinc ion binding"/>
    <property type="evidence" value="ECO:0007669"/>
    <property type="project" value="UniProtKB-KW"/>
</dbReference>
<dbReference type="OrthoDB" id="5395350at2759"/>
<feature type="zinc finger region" description="C3H1-type" evidence="4">
    <location>
        <begin position="75"/>
        <end position="102"/>
    </location>
</feature>
<evidence type="ECO:0000256" key="5">
    <source>
        <dbReference type="SAM" id="MobiDB-lite"/>
    </source>
</evidence>
<evidence type="ECO:0000256" key="4">
    <source>
        <dbReference type="PROSITE-ProRule" id="PRU00723"/>
    </source>
</evidence>
<feature type="zinc finger region" description="C3H1-type" evidence="4">
    <location>
        <begin position="13"/>
        <end position="39"/>
    </location>
</feature>
<dbReference type="Pfam" id="PF14608">
    <property type="entry name" value="zf-CCCH_2"/>
    <property type="match status" value="2"/>
</dbReference>
<dbReference type="PROSITE" id="PS50103">
    <property type="entry name" value="ZF_C3H1"/>
    <property type="match status" value="2"/>
</dbReference>
<dbReference type="InterPro" id="IPR036855">
    <property type="entry name" value="Znf_CCCH_sf"/>
</dbReference>
<dbReference type="PANTHER" id="PTHR15725">
    <property type="entry name" value="ZN-FINGER, C-X8-C-X5-C-X3-H TYPE-CONTAINING"/>
    <property type="match status" value="1"/>
</dbReference>
<dbReference type="SUPFAM" id="SSF90229">
    <property type="entry name" value="CCCH zinc finger"/>
    <property type="match status" value="1"/>
</dbReference>
<evidence type="ECO:0000313" key="8">
    <source>
        <dbReference type="RefSeq" id="XP_010911331.3"/>
    </source>
</evidence>
<dbReference type="SMART" id="SM00356">
    <property type="entry name" value="ZnF_C3H1"/>
    <property type="match status" value="2"/>
</dbReference>
<feature type="compositionally biased region" description="Basic and acidic residues" evidence="5">
    <location>
        <begin position="333"/>
        <end position="366"/>
    </location>
</feature>
<feature type="domain" description="C3H1-type" evidence="6">
    <location>
        <begin position="13"/>
        <end position="39"/>
    </location>
</feature>